<dbReference type="AlphaFoldDB" id="A0A1E1J0H5"/>
<accession>A0A1E1J0H5</accession>
<proteinExistence type="predicted"/>
<name>A0A1E1J0H5_LEIGU</name>
<sequence length="222" mass="24063">MPAGQAVVRACGCFAAGDGPGKRPAVEWRVAHAPWQRVATSIGRQEMSATFSRLSGSGRCCLRAIAPRKRGGGRRCEGDRAKLDDSARVCVILEETLRFFLPLASLHHRCIHAYLSVCLPRWLLGVCACGVGGSLIRDGRGGLSGFGPAGPSTLPLVSTRVHPYRVDDPSVLQVTRAYIRMRTDTVPIAFSSALFSLSECLFPHCREPRRHSCIHTGEEIAL</sequence>
<dbReference type="EMBL" id="CALQ01001209">
    <property type="protein sequence ID" value="CCM17078.1"/>
    <property type="molecule type" value="Genomic_DNA"/>
</dbReference>
<gene>
    <name evidence="1" type="primary">LgM4147LRVhigh.28.01550.00720</name>
    <name evidence="1" type="ORF">BN36_2845770</name>
</gene>
<evidence type="ECO:0000313" key="1">
    <source>
        <dbReference type="EMBL" id="CCM17078.1"/>
    </source>
</evidence>
<organism evidence="1">
    <name type="scientific">Leishmania guyanensis</name>
    <dbReference type="NCBI Taxonomy" id="5670"/>
    <lineage>
        <taxon>Eukaryota</taxon>
        <taxon>Discoba</taxon>
        <taxon>Euglenozoa</taxon>
        <taxon>Kinetoplastea</taxon>
        <taxon>Metakinetoplastina</taxon>
        <taxon>Trypanosomatida</taxon>
        <taxon>Trypanosomatidae</taxon>
        <taxon>Leishmaniinae</taxon>
        <taxon>Leishmania</taxon>
        <taxon>Leishmania guyanensis species complex</taxon>
    </lineage>
</organism>
<reference evidence="1" key="1">
    <citation type="submission" date="2012-08" db="EMBL/GenBank/DDBJ databases">
        <title>Comparative genomics of metastatic and non-metastatic Leishmania guyanensis provides insights into polygenic factors involved in Leishmania RNA virus infection.</title>
        <authorList>
            <person name="Smith D."/>
            <person name="Hertz-Fowler C."/>
            <person name="Martin R."/>
            <person name="Dickens N."/>
            <person name="Fasel N."/>
            <person name="Falquet L."/>
            <person name="Beverley S."/>
            <person name="Zangger H."/>
            <person name="Calderon-Copete S."/>
            <person name="Mottram J."/>
            <person name="Xenarios I."/>
        </authorList>
    </citation>
    <scope>NUCLEOTIDE SEQUENCE</scope>
    <source>
        <strain evidence="1">MHOM/BR/75/M4147/SSU:IR2SAT-LUC</strain>
    </source>
</reference>
<protein>
    <submittedName>
        <fullName evidence="1">Uncharacterized protein</fullName>
    </submittedName>
</protein>